<dbReference type="SMART" id="SM00530">
    <property type="entry name" value="HTH_XRE"/>
    <property type="match status" value="1"/>
</dbReference>
<evidence type="ECO:0000313" key="7">
    <source>
        <dbReference type="Proteomes" id="UP001424441"/>
    </source>
</evidence>
<dbReference type="EMBL" id="BAAADE010000003">
    <property type="protein sequence ID" value="GAA0605335.1"/>
    <property type="molecule type" value="Genomic_DNA"/>
</dbReference>
<feature type="domain" description="HTH cro/C1-type" evidence="5">
    <location>
        <begin position="5"/>
        <end position="59"/>
    </location>
</feature>
<dbReference type="Pfam" id="PF01381">
    <property type="entry name" value="HTH_3"/>
    <property type="match status" value="1"/>
</dbReference>
<evidence type="ECO:0000259" key="5">
    <source>
        <dbReference type="PROSITE" id="PS50943"/>
    </source>
</evidence>
<dbReference type="Pfam" id="PF09856">
    <property type="entry name" value="ScfRs"/>
    <property type="match status" value="1"/>
</dbReference>
<dbReference type="PIRSF" id="PIRSF019251">
    <property type="entry name" value="Rv0465c"/>
    <property type="match status" value="1"/>
</dbReference>
<evidence type="ECO:0000256" key="4">
    <source>
        <dbReference type="ARBA" id="ARBA00023163"/>
    </source>
</evidence>
<dbReference type="PANTHER" id="PTHR46797:SF23">
    <property type="entry name" value="HTH-TYPE TRANSCRIPTIONAL REGULATOR SUTR"/>
    <property type="match status" value="1"/>
</dbReference>
<keyword evidence="4" id="KW-0804">Transcription</keyword>
<organism evidence="6 7">
    <name type="scientific">Paenochrobactrum glaciei</name>
    <dbReference type="NCBI Taxonomy" id="486407"/>
    <lineage>
        <taxon>Bacteria</taxon>
        <taxon>Pseudomonadati</taxon>
        <taxon>Pseudomonadota</taxon>
        <taxon>Alphaproteobacteria</taxon>
        <taxon>Hyphomicrobiales</taxon>
        <taxon>Brucellaceae</taxon>
        <taxon>Paenochrobactrum</taxon>
    </lineage>
</organism>
<protein>
    <submittedName>
        <fullName evidence="6">Short-chain fatty acyl-CoA regulator family protein</fullName>
    </submittedName>
</protein>
<dbReference type="InterPro" id="IPR050807">
    <property type="entry name" value="TransReg_Diox_bact_type"/>
</dbReference>
<evidence type="ECO:0000256" key="1">
    <source>
        <dbReference type="ARBA" id="ARBA00007227"/>
    </source>
</evidence>
<dbReference type="SUPFAM" id="SSF47413">
    <property type="entry name" value="lambda repressor-like DNA-binding domains"/>
    <property type="match status" value="1"/>
</dbReference>
<dbReference type="PANTHER" id="PTHR46797">
    <property type="entry name" value="HTH-TYPE TRANSCRIPTIONAL REGULATOR"/>
    <property type="match status" value="1"/>
</dbReference>
<comment type="caution">
    <text evidence="6">The sequence shown here is derived from an EMBL/GenBank/DDBJ whole genome shotgun (WGS) entry which is preliminary data.</text>
</comment>
<gene>
    <name evidence="6" type="ORF">GCM10008943_21160</name>
</gene>
<keyword evidence="3" id="KW-0238">DNA-binding</keyword>
<evidence type="ECO:0000256" key="2">
    <source>
        <dbReference type="ARBA" id="ARBA00023015"/>
    </source>
</evidence>
<dbReference type="Proteomes" id="UP001424441">
    <property type="component" value="Unassembled WGS sequence"/>
</dbReference>
<dbReference type="InterPro" id="IPR010982">
    <property type="entry name" value="Lambda_DNA-bd_dom_sf"/>
</dbReference>
<proteinExistence type="inferred from homology"/>
<name>A0ABN1G731_9HYPH</name>
<comment type="similarity">
    <text evidence="1">Belongs to the short-chain fatty acyl-CoA assimilation regulator (ScfR) family.</text>
</comment>
<sequence>MGARLRRLREEKKLTQQALADVLGISLSYLNQIENNQRPITVPVLLRMNSAFGVDVQFFSEEDETRLVGELRQVLSNPLIGDKISNSDIKDIVSNMPAVGRAVIQLYKQMRQAVEQSEGLAIRLGDPRQVAENSYRSMPYEAVRDYFYSKSNHIAELDVLAEELAATLHVYNSRLDDALAMRLQKLHGVRVEYADAVAQKNVVRRFDPALKVLTLSKALNIGQAAFQMATQLCFLEQENLLQKLCGQAEFSDAETIALLRIGLANYFAGAVLLPYGHFLKAAEEMRYDIDLLGQRFGVGFETICHRLSTLQRPGASGVPFFFVRVDRAGNISKRQSATDFHFSRVGGTCPLWTVYEAFMSPDRICTQIAEMPDGRAYLWVARTVTHHHAGYGAPEKTFAIGLGCDLAHASKLVYSKGLAINDPEARTMIGAGCKLCERANCAQRAFPPLAQTSRINENVTAFSRYEGMR</sequence>
<evidence type="ECO:0000313" key="6">
    <source>
        <dbReference type="EMBL" id="GAA0605335.1"/>
    </source>
</evidence>
<dbReference type="InterPro" id="IPR018653">
    <property type="entry name" value="ScfR_C"/>
</dbReference>
<evidence type="ECO:0000256" key="3">
    <source>
        <dbReference type="ARBA" id="ARBA00023125"/>
    </source>
</evidence>
<dbReference type="InterPro" id="IPR001387">
    <property type="entry name" value="Cro/C1-type_HTH"/>
</dbReference>
<dbReference type="Pfam" id="PF06114">
    <property type="entry name" value="Peptidase_M78"/>
    <property type="match status" value="1"/>
</dbReference>
<dbReference type="InterPro" id="IPR010359">
    <property type="entry name" value="IrrE_HExxH"/>
</dbReference>
<accession>A0ABN1G731</accession>
<dbReference type="PROSITE" id="PS50943">
    <property type="entry name" value="HTH_CROC1"/>
    <property type="match status" value="1"/>
</dbReference>
<reference evidence="6 7" key="1">
    <citation type="journal article" date="2019" name="Int. J. Syst. Evol. Microbiol.">
        <title>The Global Catalogue of Microorganisms (GCM) 10K type strain sequencing project: providing services to taxonomists for standard genome sequencing and annotation.</title>
        <authorList>
            <consortium name="The Broad Institute Genomics Platform"/>
            <consortium name="The Broad Institute Genome Sequencing Center for Infectious Disease"/>
            <person name="Wu L."/>
            <person name="Ma J."/>
        </authorList>
    </citation>
    <scope>NUCLEOTIDE SEQUENCE [LARGE SCALE GENOMIC DNA]</scope>
    <source>
        <strain evidence="6 7">JCM 15115</strain>
    </source>
</reference>
<keyword evidence="2" id="KW-0805">Transcription regulation</keyword>
<keyword evidence="7" id="KW-1185">Reference proteome</keyword>
<dbReference type="InterPro" id="IPR026281">
    <property type="entry name" value="HTH_RamB"/>
</dbReference>
<dbReference type="Gene3D" id="1.10.260.40">
    <property type="entry name" value="lambda repressor-like DNA-binding domains"/>
    <property type="match status" value="1"/>
</dbReference>
<dbReference type="CDD" id="cd00093">
    <property type="entry name" value="HTH_XRE"/>
    <property type="match status" value="1"/>
</dbReference>